<dbReference type="InterPro" id="IPR022674">
    <property type="entry name" value="G6P_DH_NAD-bd"/>
</dbReference>
<name>A0ABQ5QEZ2_9BACT</name>
<dbReference type="Pfam" id="PF02781">
    <property type="entry name" value="G6PD_C"/>
    <property type="match status" value="1"/>
</dbReference>
<dbReference type="PRINTS" id="PR00079">
    <property type="entry name" value="G6PDHDRGNASE"/>
</dbReference>
<evidence type="ECO:0000259" key="9">
    <source>
        <dbReference type="Pfam" id="PF02781"/>
    </source>
</evidence>
<dbReference type="SUPFAM" id="SSF55347">
    <property type="entry name" value="Glyceraldehyde-3-phosphate dehydrogenase-like, C-terminal domain"/>
    <property type="match status" value="1"/>
</dbReference>
<dbReference type="PROSITE" id="PS00069">
    <property type="entry name" value="G6P_DEHYDROGENASE"/>
    <property type="match status" value="1"/>
</dbReference>
<dbReference type="InterPro" id="IPR001282">
    <property type="entry name" value="G6P_DH"/>
</dbReference>
<protein>
    <recommendedName>
        <fullName evidence="7">Glucose-6-phosphate 1-dehydrogenase</fullName>
        <shortName evidence="7">G6PD</shortName>
        <ecNumber evidence="7">1.1.1.49</ecNumber>
    </recommendedName>
</protein>
<dbReference type="SUPFAM" id="SSF51735">
    <property type="entry name" value="NAD(P)-binding Rossmann-fold domains"/>
    <property type="match status" value="1"/>
</dbReference>
<keyword evidence="6 7" id="KW-0119">Carbohydrate metabolism</keyword>
<sequence>MTTSLPPSDAFVFFGATGDLAFKKVFPALQAMIRHRHLECPIIGIARAGWSLERLQERARASLVEHGGGLDPAAFEKLLTLLRYVEGDYQERSTFDRLREQLGQAAHPLHYLAIPPSMFPTVIEHLGASGCAKNARVIVEKPFGRDLASAVRLSETIHTVFDESSVFRIDHYLGKEAVQNLVVFRFANTFLEPIWNRNYVESVQITMAESFGVQGRGSFYEEAGAIRDVVQNHLMQVVGYLAMEPPATTYHESIRDELVKVFRQIRPLGPDDLVRGQFKGYRNETGVSPDSEVETFAALSLVIDSWRWEGVPFYIRAGKCLPVSTTEVMVRLKRPPLARLALGDENHLRLRLTPELSIALGARVKKPGEAMVGEPTELTLIHHPSGDEMSDYERLLGEAMQGDATLFARQDAVEAAWAIVDPVLGQAAPLHPYEPGTWGPIEADQLIAATGDWAQPKASP</sequence>
<evidence type="ECO:0000313" key="11">
    <source>
        <dbReference type="Proteomes" id="UP001165069"/>
    </source>
</evidence>
<comment type="caution">
    <text evidence="7">Lacks conserved residue(s) required for the propagation of feature annotation.</text>
</comment>
<comment type="catalytic activity">
    <reaction evidence="7">
        <text>D-glucose 6-phosphate + NADP(+) = 6-phospho-D-glucono-1,5-lactone + NADPH + H(+)</text>
        <dbReference type="Rhea" id="RHEA:15841"/>
        <dbReference type="ChEBI" id="CHEBI:15378"/>
        <dbReference type="ChEBI" id="CHEBI:57783"/>
        <dbReference type="ChEBI" id="CHEBI:57955"/>
        <dbReference type="ChEBI" id="CHEBI:58349"/>
        <dbReference type="ChEBI" id="CHEBI:61548"/>
        <dbReference type="EC" id="1.1.1.49"/>
    </reaction>
</comment>
<evidence type="ECO:0000256" key="5">
    <source>
        <dbReference type="ARBA" id="ARBA00023002"/>
    </source>
</evidence>
<dbReference type="PIRSF" id="PIRSF000110">
    <property type="entry name" value="G6PD"/>
    <property type="match status" value="1"/>
</dbReference>
<feature type="binding site" evidence="7">
    <location>
        <position position="228"/>
    </location>
    <ligand>
        <name>substrate</name>
    </ligand>
</feature>
<dbReference type="Proteomes" id="UP001165069">
    <property type="component" value="Unassembled WGS sequence"/>
</dbReference>
<evidence type="ECO:0000256" key="3">
    <source>
        <dbReference type="ARBA" id="ARBA00022526"/>
    </source>
</evidence>
<comment type="similarity">
    <text evidence="2 7">Belongs to the glucose-6-phosphate dehydrogenase family.</text>
</comment>
<reference evidence="10 11" key="1">
    <citation type="journal article" date="2023" name="Antonie Van Leeuwenhoek">
        <title>Mesoterricola silvestris gen. nov., sp. nov., Mesoterricola sediminis sp. nov., Geothrix oryzae sp. nov., Geothrix edaphica sp. nov., Geothrix rubra sp. nov., and Geothrix limicola sp. nov., six novel members of Acidobacteriota isolated from soils.</title>
        <authorList>
            <person name="Itoh H."/>
            <person name="Sugisawa Y."/>
            <person name="Mise K."/>
            <person name="Xu Z."/>
            <person name="Kuniyasu M."/>
            <person name="Ushijima N."/>
            <person name="Kawano K."/>
            <person name="Kobayashi E."/>
            <person name="Shiratori Y."/>
            <person name="Masuda Y."/>
            <person name="Senoo K."/>
        </authorList>
    </citation>
    <scope>NUCLEOTIDE SEQUENCE [LARGE SCALE GENOMIC DNA]</scope>
    <source>
        <strain evidence="10 11">Red804</strain>
    </source>
</reference>
<feature type="binding site" evidence="7">
    <location>
        <position position="175"/>
    </location>
    <ligand>
        <name>substrate</name>
    </ligand>
</feature>
<evidence type="ECO:0000259" key="8">
    <source>
        <dbReference type="Pfam" id="PF00479"/>
    </source>
</evidence>
<dbReference type="InterPro" id="IPR036291">
    <property type="entry name" value="NAD(P)-bd_dom_sf"/>
</dbReference>
<evidence type="ECO:0000256" key="7">
    <source>
        <dbReference type="HAMAP-Rule" id="MF_00966"/>
    </source>
</evidence>
<evidence type="ECO:0000256" key="6">
    <source>
        <dbReference type="ARBA" id="ARBA00023277"/>
    </source>
</evidence>
<comment type="caution">
    <text evidence="10">The sequence shown here is derived from an EMBL/GenBank/DDBJ whole genome shotgun (WGS) entry which is preliminary data.</text>
</comment>
<evidence type="ECO:0000256" key="1">
    <source>
        <dbReference type="ARBA" id="ARBA00004937"/>
    </source>
</evidence>
<evidence type="ECO:0000256" key="4">
    <source>
        <dbReference type="ARBA" id="ARBA00022857"/>
    </source>
</evidence>
<comment type="pathway">
    <text evidence="1 7">Carbohydrate degradation; pentose phosphate pathway; D-ribulose 5-phosphate from D-glucose 6-phosphate (oxidative stage): step 1/3.</text>
</comment>
<keyword evidence="5 7" id="KW-0560">Oxidoreductase</keyword>
<dbReference type="PANTHER" id="PTHR23429">
    <property type="entry name" value="GLUCOSE-6-PHOSPHATE 1-DEHYDROGENASE G6PD"/>
    <property type="match status" value="1"/>
</dbReference>
<dbReference type="NCBIfam" id="TIGR00871">
    <property type="entry name" value="zwf"/>
    <property type="match status" value="1"/>
</dbReference>
<evidence type="ECO:0000256" key="2">
    <source>
        <dbReference type="ARBA" id="ARBA00009975"/>
    </source>
</evidence>
<dbReference type="InterPro" id="IPR019796">
    <property type="entry name" value="G6P_DH_AS"/>
</dbReference>
<dbReference type="EC" id="1.1.1.49" evidence="7"/>
<feature type="binding site" evidence="7">
    <location>
        <position position="319"/>
    </location>
    <ligand>
        <name>substrate</name>
    </ligand>
</feature>
<dbReference type="HAMAP" id="MF_00966">
    <property type="entry name" value="G6PD"/>
    <property type="match status" value="1"/>
</dbReference>
<dbReference type="Pfam" id="PF00479">
    <property type="entry name" value="G6PD_N"/>
    <property type="match status" value="1"/>
</dbReference>
<feature type="binding site" evidence="7">
    <location>
        <position position="141"/>
    </location>
    <ligand>
        <name>NADP(+)</name>
        <dbReference type="ChEBI" id="CHEBI:58349"/>
    </ligand>
</feature>
<feature type="binding site" evidence="7">
    <location>
        <position position="209"/>
    </location>
    <ligand>
        <name>substrate</name>
    </ligand>
</feature>
<gene>
    <name evidence="10" type="primary">zwf_2</name>
    <name evidence="7" type="synonym">zwf</name>
    <name evidence="10" type="ORF">GETHLI_19220</name>
</gene>
<feature type="binding site" evidence="7">
    <location>
        <position position="47"/>
    </location>
    <ligand>
        <name>NADP(+)</name>
        <dbReference type="ChEBI" id="CHEBI:58349"/>
    </ligand>
</feature>
<feature type="domain" description="Glucose-6-phosphate dehydrogenase C-terminal" evidence="9">
    <location>
        <begin position="183"/>
        <end position="451"/>
    </location>
</feature>
<dbReference type="Gene3D" id="3.30.360.10">
    <property type="entry name" value="Dihydrodipicolinate Reductase, domain 2"/>
    <property type="match status" value="1"/>
</dbReference>
<feature type="domain" description="Glucose-6-phosphate dehydrogenase NAD-binding" evidence="8">
    <location>
        <begin position="12"/>
        <end position="180"/>
    </location>
</feature>
<feature type="active site" description="Proton acceptor" evidence="7">
    <location>
        <position position="233"/>
    </location>
</feature>
<dbReference type="PANTHER" id="PTHR23429:SF0">
    <property type="entry name" value="GLUCOSE-6-PHOSPHATE 1-DEHYDROGENASE"/>
    <property type="match status" value="1"/>
</dbReference>
<dbReference type="InterPro" id="IPR022675">
    <property type="entry name" value="G6P_DH_C"/>
</dbReference>
<keyword evidence="11" id="KW-1185">Reference proteome</keyword>
<comment type="function">
    <text evidence="7">Catalyzes the oxidation of glucose 6-phosphate to 6-phosphogluconolactone.</text>
</comment>
<evidence type="ECO:0000313" key="10">
    <source>
        <dbReference type="EMBL" id="GLH73420.1"/>
    </source>
</evidence>
<keyword evidence="3 7" id="KW-0313">Glucose metabolism</keyword>
<proteinExistence type="inferred from homology"/>
<feature type="binding site" evidence="7">
    <location>
        <position position="171"/>
    </location>
    <ligand>
        <name>substrate</name>
    </ligand>
</feature>
<dbReference type="Gene3D" id="3.40.50.720">
    <property type="entry name" value="NAD(P)-binding Rossmann-like Domain"/>
    <property type="match status" value="1"/>
</dbReference>
<keyword evidence="4 7" id="KW-0521">NADP</keyword>
<dbReference type="RefSeq" id="WP_285574453.1">
    <property type="nucleotide sequence ID" value="NZ_BSDE01000003.1"/>
</dbReference>
<dbReference type="EMBL" id="BSDE01000003">
    <property type="protein sequence ID" value="GLH73420.1"/>
    <property type="molecule type" value="Genomic_DNA"/>
</dbReference>
<organism evidence="10 11">
    <name type="scientific">Geothrix limicola</name>
    <dbReference type="NCBI Taxonomy" id="2927978"/>
    <lineage>
        <taxon>Bacteria</taxon>
        <taxon>Pseudomonadati</taxon>
        <taxon>Acidobacteriota</taxon>
        <taxon>Holophagae</taxon>
        <taxon>Holophagales</taxon>
        <taxon>Holophagaceae</taxon>
        <taxon>Geothrix</taxon>
    </lineage>
</organism>
<accession>A0ABQ5QEZ2</accession>